<feature type="domain" description="GPI inositol-deacylase winged helix" evidence="5">
    <location>
        <begin position="669"/>
        <end position="741"/>
    </location>
</feature>
<keyword evidence="1" id="KW-0677">Repeat</keyword>
<keyword evidence="8" id="KW-1185">Reference proteome</keyword>
<feature type="region of interest" description="Disordered" evidence="3">
    <location>
        <begin position="1386"/>
        <end position="1426"/>
    </location>
</feature>
<sequence>MANDATQPGPRGLGSRIRSIFKRRHRSTTVSTNAPSHSPSPHQSQDRGSQQALWDTAYEEVKIKDPLLIEEYEKTLSKTLTISGCHEASTKQPTSELPPQNSIISNIPNERREQTTRILENGWVELTHNKTGIRENAAQMVRAIETMRGIITEAVRVSPEASVVWAGVSFLVPFVINTHSQNETLRLAFEYVLCRAPYYAGLEKDILSNPDLKLSKNRKQDIESKFVAVYSTVIEFQARAIRRLQQSAGQVILRDSIKWEHWEEQMKTLQEVDEQLHTVIGFHNSSKLTELTNQLATHSEEMSRELKEARRCLQTLVSVNEETRDIALKQLEATQHHRDIGQTTLDMLGASQVREISETEKQCRELFRIDNERPHYKFYKSRVKERIPGTCKWLTENQTFRAWLNKDSGPLLITADPGCGKSVLSKYLVDNILPERQAGGTICYFFFKDEIQQTLRQALCALLHQLFWNNPKLIHHAMPYYIKKPGIQDSITSVNVALDILETIAQDQTTGPIILVIDALDECIKDDRERLIDFANDLFSGSNIAKLKMRFTSRPYHHIVSRLKSPFSDPDFHVLGEDLVDTLKEEIDAVISHRVKELRLEEDLSDYLISRLCHFENRTYLWISFVFESTTFRRTRSGIDTWLQQLPQSVEDYYTKILGQVEDLELVYKVICFLLVAQWPLTVSEMNEAVNIKREDNVIELETVDDFRIRLRHGCGLFISIHEDLVVFIHQTAREYLLQDTIVHAPGRRIGEQPGRHDHDHDATLNEILKSPSHWCHEITVHQAHAVVADCCLSFLTMKCVLSEAERVRKEWAQGIGGQTDWNSIYFTEDKNWDEDPTETSWSEKCHIPSFNQPWRRYINGNLICPPEEIPDFHITGSLEKRFQFFKYASQSWKNHVLESGMDYLQMDLRIRLLCHSTVSSPCLWRLFDKRRMSSFGHVLPFENYWLHETFPVHHSTLNSLASLGFLHAICQSLSQLDQALEREQATGLSRNRLCHRVYRELHGVYWDKKQSLFRPTGITPLWVSAAQGFFDIVKELLDRDTDVNVHCSGMGTTPLHMACLGGHDKIVQILVDKGALVDEQDGGGRMPLEYAIWGAKQSKSHGPINILAKMPLLVNRAVNPTGARPLHISASYNLLEVTEFLISNGADPYIKNNGGHTPLVDSGRMSVSLPFITFLSGYCSSGRPPLYEIPDDNGDTYLHILSRSFSQQVLQAVLSIGAPADIRGQHARTPLHIACLQYYVFTGMVETLLEYHANPNTQDEYGLTPLTYAVLRGSARRTELLIEAGACTDSGDYSGNNLECAAFLPNDGKKIHRRRDMFPKGIYCEHKTLVSKSTDEFKDLVPSSPDSILRALNANITQEEIDMFEEKATEQMEFWMGLRRAHFSEMFEHEEGENENEKEQEEKNDEEDDKDEQEEDGEDDSEDSD</sequence>
<reference evidence="7" key="1">
    <citation type="journal article" date="2020" name="Stud. Mycol.">
        <title>101 Dothideomycetes genomes: a test case for predicting lifestyles and emergence of pathogens.</title>
        <authorList>
            <person name="Haridas S."/>
            <person name="Albert R."/>
            <person name="Binder M."/>
            <person name="Bloem J."/>
            <person name="Labutti K."/>
            <person name="Salamov A."/>
            <person name="Andreopoulos B."/>
            <person name="Baker S."/>
            <person name="Barry K."/>
            <person name="Bills G."/>
            <person name="Bluhm B."/>
            <person name="Cannon C."/>
            <person name="Castanera R."/>
            <person name="Culley D."/>
            <person name="Daum C."/>
            <person name="Ezra D."/>
            <person name="Gonzalez J."/>
            <person name="Henrissat B."/>
            <person name="Kuo A."/>
            <person name="Liang C."/>
            <person name="Lipzen A."/>
            <person name="Lutzoni F."/>
            <person name="Magnuson J."/>
            <person name="Mondo S."/>
            <person name="Nolan M."/>
            <person name="Ohm R."/>
            <person name="Pangilinan J."/>
            <person name="Park H.-J."/>
            <person name="Ramirez L."/>
            <person name="Alfaro M."/>
            <person name="Sun H."/>
            <person name="Tritt A."/>
            <person name="Yoshinaga Y."/>
            <person name="Zwiers L.-H."/>
            <person name="Turgeon B."/>
            <person name="Goodwin S."/>
            <person name="Spatafora J."/>
            <person name="Crous P."/>
            <person name="Grigoriev I."/>
        </authorList>
    </citation>
    <scope>NUCLEOTIDE SEQUENCE</scope>
    <source>
        <strain evidence="7">CBS 123094</strain>
    </source>
</reference>
<dbReference type="OrthoDB" id="194358at2759"/>
<dbReference type="InterPro" id="IPR056884">
    <property type="entry name" value="NPHP3-like_N"/>
</dbReference>
<feature type="repeat" description="ANK" evidence="2">
    <location>
        <begin position="1262"/>
        <end position="1294"/>
    </location>
</feature>
<feature type="repeat" description="ANK" evidence="2">
    <location>
        <begin position="1051"/>
        <end position="1083"/>
    </location>
</feature>
<feature type="repeat" description="ANK" evidence="2">
    <location>
        <begin position="1122"/>
        <end position="1154"/>
    </location>
</feature>
<dbReference type="Proteomes" id="UP000799779">
    <property type="component" value="Unassembled WGS sequence"/>
</dbReference>
<dbReference type="InterPro" id="IPR036770">
    <property type="entry name" value="Ankyrin_rpt-contain_sf"/>
</dbReference>
<dbReference type="InterPro" id="IPR031359">
    <property type="entry name" value="NACHT_N"/>
</dbReference>
<dbReference type="Gene3D" id="3.40.50.300">
    <property type="entry name" value="P-loop containing nucleotide triphosphate hydrolases"/>
    <property type="match status" value="1"/>
</dbReference>
<dbReference type="Pfam" id="PF17100">
    <property type="entry name" value="NACHT_N"/>
    <property type="match status" value="1"/>
</dbReference>
<dbReference type="SUPFAM" id="SSF48403">
    <property type="entry name" value="Ankyrin repeat"/>
    <property type="match status" value="1"/>
</dbReference>
<evidence type="ECO:0000256" key="2">
    <source>
        <dbReference type="PROSITE-ProRule" id="PRU00023"/>
    </source>
</evidence>
<feature type="compositionally biased region" description="Acidic residues" evidence="3">
    <location>
        <begin position="1403"/>
        <end position="1426"/>
    </location>
</feature>
<dbReference type="PROSITE" id="PS50088">
    <property type="entry name" value="ANK_REPEAT"/>
    <property type="match status" value="5"/>
</dbReference>
<feature type="compositionally biased region" description="Basic and acidic residues" evidence="3">
    <location>
        <begin position="1386"/>
        <end position="1402"/>
    </location>
</feature>
<dbReference type="Pfam" id="PF12796">
    <property type="entry name" value="Ank_2"/>
    <property type="match status" value="2"/>
</dbReference>
<dbReference type="Pfam" id="PF00023">
    <property type="entry name" value="Ank"/>
    <property type="match status" value="1"/>
</dbReference>
<dbReference type="PRINTS" id="PR01415">
    <property type="entry name" value="ANKYRIN"/>
</dbReference>
<evidence type="ECO:0000256" key="1">
    <source>
        <dbReference type="ARBA" id="ARBA00022737"/>
    </source>
</evidence>
<dbReference type="InterPro" id="IPR002110">
    <property type="entry name" value="Ankyrin_rpt"/>
</dbReference>
<dbReference type="PROSITE" id="PS50297">
    <property type="entry name" value="ANK_REP_REGION"/>
    <property type="match status" value="5"/>
</dbReference>
<dbReference type="Pfam" id="PF24883">
    <property type="entry name" value="NPHP3_N"/>
    <property type="match status" value="1"/>
</dbReference>
<name>A0A6A5WG47_9PLEO</name>
<evidence type="ECO:0000256" key="3">
    <source>
        <dbReference type="SAM" id="MobiDB-lite"/>
    </source>
</evidence>
<protein>
    <submittedName>
        <fullName evidence="7">Uncharacterized protein</fullName>
    </submittedName>
</protein>
<evidence type="ECO:0000259" key="4">
    <source>
        <dbReference type="Pfam" id="PF17100"/>
    </source>
</evidence>
<evidence type="ECO:0000313" key="7">
    <source>
        <dbReference type="EMBL" id="KAF1998155.1"/>
    </source>
</evidence>
<accession>A0A6A5WG47</accession>
<dbReference type="Gene3D" id="1.25.40.20">
    <property type="entry name" value="Ankyrin repeat-containing domain"/>
    <property type="match status" value="3"/>
</dbReference>
<dbReference type="Pfam" id="PF22939">
    <property type="entry name" value="WHD_GPIID"/>
    <property type="match status" value="1"/>
</dbReference>
<feature type="domain" description="NWD NACHT-NTPase N-terminal" evidence="4">
    <location>
        <begin position="52"/>
        <end position="277"/>
    </location>
</feature>
<dbReference type="EMBL" id="ML977606">
    <property type="protein sequence ID" value="KAF1998155.1"/>
    <property type="molecule type" value="Genomic_DNA"/>
</dbReference>
<dbReference type="PANTHER" id="PTHR10039:SF17">
    <property type="entry name" value="FUNGAL STAND N-TERMINAL GOODBYE DOMAIN-CONTAINING PROTEIN-RELATED"/>
    <property type="match status" value="1"/>
</dbReference>
<gene>
    <name evidence="7" type="ORF">P154DRAFT_621918</name>
</gene>
<dbReference type="SUPFAM" id="SSF52540">
    <property type="entry name" value="P-loop containing nucleoside triphosphate hydrolases"/>
    <property type="match status" value="1"/>
</dbReference>
<feature type="domain" description="Nephrocystin 3-like N-terminal" evidence="6">
    <location>
        <begin position="389"/>
        <end position="554"/>
    </location>
</feature>
<feature type="region of interest" description="Disordered" evidence="3">
    <location>
        <begin position="1"/>
        <end position="53"/>
    </location>
</feature>
<feature type="repeat" description="ANK" evidence="2">
    <location>
        <begin position="1017"/>
        <end position="1049"/>
    </location>
</feature>
<dbReference type="SMART" id="SM00248">
    <property type="entry name" value="ANK"/>
    <property type="match status" value="6"/>
</dbReference>
<evidence type="ECO:0000259" key="5">
    <source>
        <dbReference type="Pfam" id="PF22939"/>
    </source>
</evidence>
<proteinExistence type="predicted"/>
<feature type="repeat" description="ANK" evidence="2">
    <location>
        <begin position="1227"/>
        <end position="1261"/>
    </location>
</feature>
<dbReference type="PANTHER" id="PTHR10039">
    <property type="entry name" value="AMELOGENIN"/>
    <property type="match status" value="1"/>
</dbReference>
<evidence type="ECO:0000313" key="8">
    <source>
        <dbReference type="Proteomes" id="UP000799779"/>
    </source>
</evidence>
<organism evidence="7 8">
    <name type="scientific">Amniculicola lignicola CBS 123094</name>
    <dbReference type="NCBI Taxonomy" id="1392246"/>
    <lineage>
        <taxon>Eukaryota</taxon>
        <taxon>Fungi</taxon>
        <taxon>Dikarya</taxon>
        <taxon>Ascomycota</taxon>
        <taxon>Pezizomycotina</taxon>
        <taxon>Dothideomycetes</taxon>
        <taxon>Pleosporomycetidae</taxon>
        <taxon>Pleosporales</taxon>
        <taxon>Amniculicolaceae</taxon>
        <taxon>Amniculicola</taxon>
    </lineage>
</organism>
<keyword evidence="2" id="KW-0040">ANK repeat</keyword>
<dbReference type="InterPro" id="IPR027417">
    <property type="entry name" value="P-loop_NTPase"/>
</dbReference>
<dbReference type="InterPro" id="IPR054471">
    <property type="entry name" value="GPIID_WHD"/>
</dbReference>
<evidence type="ECO:0000259" key="6">
    <source>
        <dbReference type="Pfam" id="PF24883"/>
    </source>
</evidence>